<keyword evidence="1" id="KW-0812">Transmembrane</keyword>
<protein>
    <recommendedName>
        <fullName evidence="4">4-amino-4-deoxy-L-arabinose transferase-like glycosyltransferase</fullName>
    </recommendedName>
</protein>
<feature type="transmembrane region" description="Helical" evidence="1">
    <location>
        <begin position="348"/>
        <end position="369"/>
    </location>
</feature>
<feature type="transmembrane region" description="Helical" evidence="1">
    <location>
        <begin position="52"/>
        <end position="72"/>
    </location>
</feature>
<dbReference type="RefSeq" id="WP_238158134.1">
    <property type="nucleotide sequence ID" value="NZ_SOCE01000001.1"/>
</dbReference>
<feature type="transmembrane region" description="Helical" evidence="1">
    <location>
        <begin position="228"/>
        <end position="248"/>
    </location>
</feature>
<evidence type="ECO:0008006" key="4">
    <source>
        <dbReference type="Google" id="ProtNLM"/>
    </source>
</evidence>
<feature type="transmembrane region" description="Helical" evidence="1">
    <location>
        <begin position="575"/>
        <end position="595"/>
    </location>
</feature>
<feature type="transmembrane region" description="Helical" evidence="1">
    <location>
        <begin position="415"/>
        <end position="442"/>
    </location>
</feature>
<comment type="caution">
    <text evidence="2">The sequence shown here is derived from an EMBL/GenBank/DDBJ whole genome shotgun (WGS) entry which is preliminary data.</text>
</comment>
<dbReference type="Proteomes" id="UP000295151">
    <property type="component" value="Unassembled WGS sequence"/>
</dbReference>
<feature type="transmembrane region" description="Helical" evidence="1">
    <location>
        <begin position="84"/>
        <end position="103"/>
    </location>
</feature>
<proteinExistence type="predicted"/>
<gene>
    <name evidence="2" type="ORF">EV138_2907</name>
</gene>
<feature type="transmembrane region" description="Helical" evidence="1">
    <location>
        <begin position="255"/>
        <end position="275"/>
    </location>
</feature>
<accession>A0A4V3FK96</accession>
<keyword evidence="3" id="KW-1185">Reference proteome</keyword>
<organism evidence="2 3">
    <name type="scientific">Kribbella voronezhensis</name>
    <dbReference type="NCBI Taxonomy" id="2512212"/>
    <lineage>
        <taxon>Bacteria</taxon>
        <taxon>Bacillati</taxon>
        <taxon>Actinomycetota</taxon>
        <taxon>Actinomycetes</taxon>
        <taxon>Propionibacteriales</taxon>
        <taxon>Kribbellaceae</taxon>
        <taxon>Kribbella</taxon>
    </lineage>
</organism>
<sequence>MTAIEAEPAVAASPRASGPAGLRRLLPWLLPVAAGVGGLLAIDVPLAAIATYSGYFVSCVVLPGVLLLRGAWRSTGNWAEDFGLGAAVGAAYQLLGWAIFTAVGLQSWLVAWPVLVLVVFAAVPQLRRCWRIAAPAPLPVAWSWGVASCATVLILVTTFNVLADHQPPPSGTSYYQDLLFHLSLVHEVMRSVPPQLPQAAGDPLQYHWFADADMASAVDITRLSPALVLFRLWLLPQAVVVLLVSAALARQVSKVWWTGVLAAVVVLPTGSASLLSPSLTFSIVTGTAAAIFVVDAVFRRSGGRGAWVLAAALAIVAGGSKPSMLPILAGGVGLAALFVLIRERKLPWRSVVACLVLAVAMLATLLFVAGPSGSGFQLFAIARFQPAYADITGDLSVPGTGGLVPSWMTSGDSTAISGVAVLLGLILLSSAGLLTGFGLLFVRSTRRDPVAWLLAGTLASAWIGLLVANHPAAGQQYFLRSVVPFAAAAAAWLVAVAFEGRSGRTILLVSTAALLLGVVFFLVTQPAKLRSEDSRAAQVDALARPLLLAAVLTVLLVCGWLLSRRRWAKQPGLGSAVPVLVAIAVSLVGMAKYSYSAFRADGTYRAVSGQVHPDEQGAAVWLGANSDPADVVVTGTWCQPPGARQSGCDARGYLVTGIAGRRTLMEGWAYTQQALELSGVGGKRYAYQDSPWPDRVQLTEQILTAPTAQLLTEVRHQYGVRWIYADGWDGPTSAKLDELAVLRYQEGEVKIYELGAG</sequence>
<dbReference type="EMBL" id="SOCE01000001">
    <property type="protein sequence ID" value="TDU89343.1"/>
    <property type="molecule type" value="Genomic_DNA"/>
</dbReference>
<name>A0A4V3FK96_9ACTN</name>
<dbReference type="AlphaFoldDB" id="A0A4V3FK96"/>
<feature type="transmembrane region" description="Helical" evidence="1">
    <location>
        <begin position="477"/>
        <end position="498"/>
    </location>
</feature>
<feature type="transmembrane region" description="Helical" evidence="1">
    <location>
        <begin position="505"/>
        <end position="523"/>
    </location>
</feature>
<feature type="transmembrane region" description="Helical" evidence="1">
    <location>
        <begin position="25"/>
        <end position="46"/>
    </location>
</feature>
<keyword evidence="1" id="KW-1133">Transmembrane helix</keyword>
<feature type="transmembrane region" description="Helical" evidence="1">
    <location>
        <begin position="109"/>
        <end position="126"/>
    </location>
</feature>
<evidence type="ECO:0000313" key="3">
    <source>
        <dbReference type="Proteomes" id="UP000295151"/>
    </source>
</evidence>
<feature type="transmembrane region" description="Helical" evidence="1">
    <location>
        <begin position="305"/>
        <end position="320"/>
    </location>
</feature>
<feature type="transmembrane region" description="Helical" evidence="1">
    <location>
        <begin position="449"/>
        <end position="471"/>
    </location>
</feature>
<feature type="transmembrane region" description="Helical" evidence="1">
    <location>
        <begin position="281"/>
        <end position="298"/>
    </location>
</feature>
<evidence type="ECO:0000313" key="2">
    <source>
        <dbReference type="EMBL" id="TDU89343.1"/>
    </source>
</evidence>
<feature type="transmembrane region" description="Helical" evidence="1">
    <location>
        <begin position="543"/>
        <end position="563"/>
    </location>
</feature>
<feature type="transmembrane region" description="Helical" evidence="1">
    <location>
        <begin position="326"/>
        <end position="341"/>
    </location>
</feature>
<reference evidence="2 3" key="1">
    <citation type="submission" date="2019-03" db="EMBL/GenBank/DDBJ databases">
        <title>Genomic Encyclopedia of Type Strains, Phase III (KMG-III): the genomes of soil and plant-associated and newly described type strains.</title>
        <authorList>
            <person name="Whitman W."/>
        </authorList>
    </citation>
    <scope>NUCLEOTIDE SEQUENCE [LARGE SCALE GENOMIC DNA]</scope>
    <source>
        <strain evidence="2 3">VKM Ac-2575</strain>
    </source>
</reference>
<keyword evidence="1" id="KW-0472">Membrane</keyword>
<feature type="transmembrane region" description="Helical" evidence="1">
    <location>
        <begin position="138"/>
        <end position="163"/>
    </location>
</feature>
<evidence type="ECO:0000256" key="1">
    <source>
        <dbReference type="SAM" id="Phobius"/>
    </source>
</evidence>